<dbReference type="InterPro" id="IPR013974">
    <property type="entry name" value="SAF"/>
</dbReference>
<feature type="domain" description="SAF" evidence="2">
    <location>
        <begin position="26"/>
        <end position="97"/>
    </location>
</feature>
<dbReference type="Gene3D" id="2.30.130.110">
    <property type="match status" value="1"/>
</dbReference>
<dbReference type="SMART" id="SM00858">
    <property type="entry name" value="SAF"/>
    <property type="match status" value="1"/>
</dbReference>
<sequence>MLCVTRGKKGLFMIKKNIFLKINSKDNVAIVLYPIKKGTKINIDDRELVVQEDIPKGYKIALTSIDKGEEVIKYGYGIGIASQLIKRGTCVHIHNLKTGLKGKIEYRYKPDLKEIKSPNDMLYFRGYERDNGQVGIRNEIWVINTVGCVNKAAEKIVLSAKQKYENEIENSEIDGIFNFPHPFGCSQLGEDLLNTQKVLAGLVKHPNAAGVLIVGLGCENNLISEFKKVIGDYNNSRVKFINLSGRR</sequence>
<dbReference type="CDD" id="cd11613">
    <property type="entry name" value="SAF_AH_GD"/>
    <property type="match status" value="1"/>
</dbReference>
<gene>
    <name evidence="3" type="ORF">S03H2_05433</name>
</gene>
<keyword evidence="1" id="KW-0456">Lyase</keyword>
<evidence type="ECO:0000313" key="3">
    <source>
        <dbReference type="EMBL" id="GAH26037.1"/>
    </source>
</evidence>
<dbReference type="PANTHER" id="PTHR30536:SF5">
    <property type="entry name" value="ALTRONATE DEHYDRATASE"/>
    <property type="match status" value="1"/>
</dbReference>
<proteinExistence type="predicted"/>
<dbReference type="EMBL" id="BARU01002266">
    <property type="protein sequence ID" value="GAH26037.1"/>
    <property type="molecule type" value="Genomic_DNA"/>
</dbReference>
<dbReference type="Pfam" id="PF04295">
    <property type="entry name" value="GD_AH_second"/>
    <property type="match status" value="1"/>
</dbReference>
<organism evidence="3">
    <name type="scientific">marine sediment metagenome</name>
    <dbReference type="NCBI Taxonomy" id="412755"/>
    <lineage>
        <taxon>unclassified sequences</taxon>
        <taxon>metagenomes</taxon>
        <taxon>ecological metagenomes</taxon>
    </lineage>
</organism>
<comment type="caution">
    <text evidence="3">The sequence shown here is derived from an EMBL/GenBank/DDBJ whole genome shotgun (WGS) entry which is preliminary data.</text>
</comment>
<dbReference type="InterPro" id="IPR007392">
    <property type="entry name" value="GD_AH_second"/>
</dbReference>
<accession>X1E0J8</accession>
<evidence type="ECO:0000256" key="1">
    <source>
        <dbReference type="ARBA" id="ARBA00023239"/>
    </source>
</evidence>
<dbReference type="GO" id="GO:0019698">
    <property type="term" value="P:D-galacturonate catabolic process"/>
    <property type="evidence" value="ECO:0007669"/>
    <property type="project" value="TreeGrafter"/>
</dbReference>
<dbReference type="AlphaFoldDB" id="X1E0J8"/>
<dbReference type="PANTHER" id="PTHR30536">
    <property type="entry name" value="ALTRONATE/GALACTARATE DEHYDRATASE"/>
    <property type="match status" value="1"/>
</dbReference>
<evidence type="ECO:0000259" key="2">
    <source>
        <dbReference type="SMART" id="SM00858"/>
    </source>
</evidence>
<protein>
    <recommendedName>
        <fullName evidence="2">SAF domain-containing protein</fullName>
    </recommendedName>
</protein>
<dbReference type="InterPro" id="IPR044144">
    <property type="entry name" value="SAF_UxaA/GarD"/>
</dbReference>
<dbReference type="InterPro" id="IPR052172">
    <property type="entry name" value="UxaA_altronate/galactarate_dh"/>
</dbReference>
<name>X1E0J8_9ZZZZ</name>
<reference evidence="3" key="1">
    <citation type="journal article" date="2014" name="Front. Microbiol.">
        <title>High frequency of phylogenetically diverse reductive dehalogenase-homologous genes in deep subseafloor sedimentary metagenomes.</title>
        <authorList>
            <person name="Kawai M."/>
            <person name="Futagami T."/>
            <person name="Toyoda A."/>
            <person name="Takaki Y."/>
            <person name="Nishi S."/>
            <person name="Hori S."/>
            <person name="Arai W."/>
            <person name="Tsubouchi T."/>
            <person name="Morono Y."/>
            <person name="Uchiyama I."/>
            <person name="Ito T."/>
            <person name="Fujiyama A."/>
            <person name="Inagaki F."/>
            <person name="Takami H."/>
        </authorList>
    </citation>
    <scope>NUCLEOTIDE SEQUENCE</scope>
    <source>
        <strain evidence="3">Expedition CK06-06</strain>
    </source>
</reference>
<dbReference type="GO" id="GO:0016829">
    <property type="term" value="F:lyase activity"/>
    <property type="evidence" value="ECO:0007669"/>
    <property type="project" value="UniProtKB-KW"/>
</dbReference>
<dbReference type="Pfam" id="PF08666">
    <property type="entry name" value="SAF"/>
    <property type="match status" value="1"/>
</dbReference>